<evidence type="ECO:0000259" key="5">
    <source>
        <dbReference type="Pfam" id="PF03486"/>
    </source>
</evidence>
<evidence type="ECO:0000313" key="7">
    <source>
        <dbReference type="EMBL" id="QPF89058.1"/>
    </source>
</evidence>
<evidence type="ECO:0000256" key="4">
    <source>
        <dbReference type="SAM" id="MobiDB-lite"/>
    </source>
</evidence>
<dbReference type="InterPro" id="IPR036188">
    <property type="entry name" value="FAD/NAD-bd_sf"/>
</dbReference>
<feature type="region of interest" description="Disordered" evidence="4">
    <location>
        <begin position="1"/>
        <end position="29"/>
    </location>
</feature>
<keyword evidence="8" id="KW-1185">Reference proteome</keyword>
<dbReference type="NCBIfam" id="TIGR00275">
    <property type="entry name" value="aminoacetone oxidase family FAD-binding enzyme"/>
    <property type="match status" value="1"/>
</dbReference>
<dbReference type="InterPro" id="IPR022460">
    <property type="entry name" value="Flavoprotein_PP4765"/>
</dbReference>
<name>A0A7S9D0W6_9BRAD</name>
<evidence type="ECO:0000259" key="6">
    <source>
        <dbReference type="Pfam" id="PF22780"/>
    </source>
</evidence>
<evidence type="ECO:0000256" key="3">
    <source>
        <dbReference type="ARBA" id="ARBA00022827"/>
    </source>
</evidence>
<feature type="domain" description="RsdA/BaiN/AoA(So)-like insert" evidence="6">
    <location>
        <begin position="234"/>
        <end position="389"/>
    </location>
</feature>
<dbReference type="SUPFAM" id="SSF160996">
    <property type="entry name" value="HI0933 insert domain-like"/>
    <property type="match status" value="1"/>
</dbReference>
<sequence>MDPGCGSRAFRRDQRHVEGQGAGRGIRADAEIRRAGRGPGGDQALTDVAVIGAGPAGLMAAEVLAQGGARVTVYDAMPSAGRKFLMAGRGGLNLTHSEPLPEFLARYREAMPHLRAAVEAFPPDALRDWSAALGEPTFVGSSGRVFPKTFKASPLLRAWLRRLDASGVRFAFRHCWTGWDEHDRLLFHTSEGQRAIEASATVLALGGASWPRLGSDGGWVDILAAKGVAISTLRPANSGFTVAWSDVFRDRFEGQPLKGVALTIGTHMVRGEAMITRSGIEGGAIYALSAELREAVLGLGQATLTIALRPDLDATALTTRLSGTRGKQSLANFLRKAAQLSPVGIGLMQEAAIASGRALASFSPAELAHLINAIPVQLTGIAPVDRAISTAGGVMFDELDDHFMLRRSPGVFAAGEMLDWEAPTGGYLLQASFATGAAAGRGVLAWLEKS</sequence>
<dbReference type="Pfam" id="PF03486">
    <property type="entry name" value="HI0933_like"/>
    <property type="match status" value="1"/>
</dbReference>
<dbReference type="NCBIfam" id="TIGR03862">
    <property type="entry name" value="flavo_PP4765"/>
    <property type="match status" value="1"/>
</dbReference>
<dbReference type="AlphaFoldDB" id="A0A7S9D0W6"/>
<dbReference type="Gene3D" id="2.40.30.10">
    <property type="entry name" value="Translation factors"/>
    <property type="match status" value="1"/>
</dbReference>
<keyword evidence="2" id="KW-0285">Flavoprotein</keyword>
<evidence type="ECO:0000256" key="2">
    <source>
        <dbReference type="ARBA" id="ARBA00022630"/>
    </source>
</evidence>
<dbReference type="InterPro" id="IPR055178">
    <property type="entry name" value="RsdA/BaiN/AoA(So)-like_dom"/>
</dbReference>
<evidence type="ECO:0000256" key="1">
    <source>
        <dbReference type="ARBA" id="ARBA00001974"/>
    </source>
</evidence>
<dbReference type="InterPro" id="IPR023166">
    <property type="entry name" value="BaiN-like_dom_sf"/>
</dbReference>
<dbReference type="PRINTS" id="PR00419">
    <property type="entry name" value="ADXRDTASE"/>
</dbReference>
<feature type="domain" description="RsdA/BaiN/AoA(So)-like Rossmann fold-like" evidence="5">
    <location>
        <begin position="47"/>
        <end position="441"/>
    </location>
</feature>
<dbReference type="SUPFAM" id="SSF51905">
    <property type="entry name" value="FAD/NAD(P)-binding domain"/>
    <property type="match status" value="1"/>
</dbReference>
<keyword evidence="3" id="KW-0274">FAD</keyword>
<organism evidence="7 8">
    <name type="scientific">Bradyrhizobium commune</name>
    <dbReference type="NCBI Taxonomy" id="83627"/>
    <lineage>
        <taxon>Bacteria</taxon>
        <taxon>Pseudomonadati</taxon>
        <taxon>Pseudomonadota</taxon>
        <taxon>Alphaproteobacteria</taxon>
        <taxon>Hyphomicrobiales</taxon>
        <taxon>Nitrobacteraceae</taxon>
        <taxon>Bradyrhizobium</taxon>
    </lineage>
</organism>
<dbReference type="KEGG" id="bcou:IC761_21350"/>
<dbReference type="Gene3D" id="1.10.8.260">
    <property type="entry name" value="HI0933 insert domain-like"/>
    <property type="match status" value="1"/>
</dbReference>
<comment type="cofactor">
    <cofactor evidence="1">
        <name>FAD</name>
        <dbReference type="ChEBI" id="CHEBI:57692"/>
    </cofactor>
</comment>
<protein>
    <submittedName>
        <fullName evidence="7">TIGR03862 family flavoprotein</fullName>
    </submittedName>
</protein>
<accession>A0A7S9D0W6</accession>
<reference evidence="7 8" key="1">
    <citation type="submission" date="2020-09" db="EMBL/GenBank/DDBJ databases">
        <title>Complete genomes of bradyrhizobia occurring on native shrubby legumes in Australia.</title>
        <authorList>
            <person name="Lafay B."/>
        </authorList>
    </citation>
    <scope>NUCLEOTIDE SEQUENCE [LARGE SCALE GENOMIC DNA]</scope>
    <source>
        <strain evidence="7 8">BDV5040</strain>
    </source>
</reference>
<gene>
    <name evidence="7" type="ORF">IC761_21350</name>
</gene>
<dbReference type="Gene3D" id="3.50.50.60">
    <property type="entry name" value="FAD/NAD(P)-binding domain"/>
    <property type="match status" value="1"/>
</dbReference>
<dbReference type="Proteomes" id="UP000594621">
    <property type="component" value="Chromosome"/>
</dbReference>
<dbReference type="EMBL" id="CP061379">
    <property type="protein sequence ID" value="QPF89058.1"/>
    <property type="molecule type" value="Genomic_DNA"/>
</dbReference>
<dbReference type="PANTHER" id="PTHR42887">
    <property type="entry name" value="OS12G0638800 PROTEIN"/>
    <property type="match status" value="1"/>
</dbReference>
<dbReference type="PANTHER" id="PTHR42887:SF1">
    <property type="entry name" value="BLR3961 PROTEIN"/>
    <property type="match status" value="1"/>
</dbReference>
<evidence type="ECO:0000313" key="8">
    <source>
        <dbReference type="Proteomes" id="UP000594621"/>
    </source>
</evidence>
<proteinExistence type="predicted"/>
<dbReference type="InterPro" id="IPR004792">
    <property type="entry name" value="BaiN-like"/>
</dbReference>
<dbReference type="Pfam" id="PF22780">
    <property type="entry name" value="HI0933_like_1st"/>
    <property type="match status" value="1"/>
</dbReference>
<dbReference type="InterPro" id="IPR057661">
    <property type="entry name" value="RsdA/BaiN/AoA(So)_Rossmann"/>
</dbReference>